<evidence type="ECO:0000313" key="3">
    <source>
        <dbReference type="Proteomes" id="UP000652219"/>
    </source>
</evidence>
<dbReference type="Proteomes" id="UP000652219">
    <property type="component" value="Unassembled WGS sequence"/>
</dbReference>
<dbReference type="AlphaFoldDB" id="A0A8H6N3F5"/>
<dbReference type="PANTHER" id="PTHR40788">
    <property type="entry name" value="CLR5 DOMAIN-CONTAINING PROTEIN-RELATED"/>
    <property type="match status" value="1"/>
</dbReference>
<reference evidence="2 3" key="1">
    <citation type="journal article" date="2020" name="Phytopathology">
        <title>Genome Sequence Resources of Colletotrichum truncatum, C. plurivorum, C. musicola, and C. sojae: Four Species Pathogenic to Soybean (Glycine max).</title>
        <authorList>
            <person name="Rogerio F."/>
            <person name="Boufleur T.R."/>
            <person name="Ciampi-Guillardi M."/>
            <person name="Sukno S.A."/>
            <person name="Thon M.R."/>
            <person name="Massola Junior N.S."/>
            <person name="Baroncelli R."/>
        </authorList>
    </citation>
    <scope>NUCLEOTIDE SEQUENCE [LARGE SCALE GENOMIC DNA]</scope>
    <source>
        <strain evidence="2 3">LFN0009</strain>
    </source>
</reference>
<feature type="region of interest" description="Disordered" evidence="1">
    <location>
        <begin position="695"/>
        <end position="745"/>
    </location>
</feature>
<proteinExistence type="predicted"/>
<dbReference type="EMBL" id="WIGN01000017">
    <property type="protein sequence ID" value="KAF6818101.1"/>
    <property type="molecule type" value="Genomic_DNA"/>
</dbReference>
<dbReference type="PANTHER" id="PTHR40788:SF2">
    <property type="entry name" value="CLR5 DOMAIN-CONTAINING PROTEIN"/>
    <property type="match status" value="1"/>
</dbReference>
<organism evidence="2 3">
    <name type="scientific">Colletotrichum sojae</name>
    <dbReference type="NCBI Taxonomy" id="2175907"/>
    <lineage>
        <taxon>Eukaryota</taxon>
        <taxon>Fungi</taxon>
        <taxon>Dikarya</taxon>
        <taxon>Ascomycota</taxon>
        <taxon>Pezizomycotina</taxon>
        <taxon>Sordariomycetes</taxon>
        <taxon>Hypocreomycetidae</taxon>
        <taxon>Glomerellales</taxon>
        <taxon>Glomerellaceae</taxon>
        <taxon>Colletotrichum</taxon>
        <taxon>Colletotrichum orchidearum species complex</taxon>
    </lineage>
</organism>
<evidence type="ECO:0000313" key="2">
    <source>
        <dbReference type="EMBL" id="KAF6818101.1"/>
    </source>
</evidence>
<sequence length="846" mass="96205">MDEIRNNFQFDPFAENADFDFDPGSLDLDGVDWSDPSSFMKAIGGGGPIPETLSPDKILQQTEQRKSSIFKNYDTLHDILDRHELTIRKRWTKKTRQQRLAILLPAWPNMPESHRPDFKAFRVESQTQRETGTRFRSYFVWPHVNQEDLCKPKSLPMLLNARARHPPWAFAAADREAMQFGMVTKALTPVFLNMYTMVLNNPGSCGQYAELLSWDGDFNAMGLATSRKEFLPGEGLLVLEAQDKLLEFLVDCCRKILCDISGDDLIGDTFAIQPEPELKFGVDVAGFASLAVMAEEAPYRPPAILDLGKLKELLEAKKHEIEDHLWALREDPAYFVQELKEAKEHRLEFVKDARGRLHPVANNLREKIWGLSLSNILRYSHKSLELFSELHRQARDLCLLQQKYQGQISPAEDLPEKYSDALLVFRNFLNQAAKMPLNQLKEVAPGSPPMRKFFVREPFEDLRRTDHVVRDKNGKKTKSEENLLWLLRTLWEDGHTLLFARLPLVVDELERVLQTEPVADELVTAHVMKVIGDLSIVAQCFKQVDVYYPWANGFDHAYYVKKDQIDAAFSKWNRQWAKTAGTTFTISGLEGAVRLAEPTGGKFDYPYDKRRTRENVEALRRAEANLDSIWTEVDRAARFHEPQWHGTAICSLLSQPRLLRRTAEWVEPTKAKSVSDVKANVQALERPLSNLFIGEIEGGTSRPARPAPSKVKTKTRGTSSAVKDNNAPAEPEAGPSSAPDPQPTFDVDARALKVFRLLFFDPGANSTPGTISWTEFLHAMTATGFQVEKLYGSVWQFLPTKLDVERGIHFHEPHPKAKLASEVARRYGRRLNRAYGWHGGMFVLKG</sequence>
<evidence type="ECO:0000256" key="1">
    <source>
        <dbReference type="SAM" id="MobiDB-lite"/>
    </source>
</evidence>
<feature type="compositionally biased region" description="Low complexity" evidence="1">
    <location>
        <begin position="724"/>
        <end position="739"/>
    </location>
</feature>
<keyword evidence="3" id="KW-1185">Reference proteome</keyword>
<protein>
    <submittedName>
        <fullName evidence="2">Uncharacterized protein</fullName>
    </submittedName>
</protein>
<gene>
    <name evidence="2" type="ORF">CSOJ01_01982</name>
</gene>
<comment type="caution">
    <text evidence="2">The sequence shown here is derived from an EMBL/GenBank/DDBJ whole genome shotgun (WGS) entry which is preliminary data.</text>
</comment>
<name>A0A8H6N3F5_9PEZI</name>
<accession>A0A8H6N3F5</accession>